<sequence length="926" mass="105573">MQKTDIIQSQNDSRQYQAFTLDNGLKVLIISDPETKKAAASLDVFVGSASDPEDRDGLAHFLEHMLFLGTEKYPDADEYQTFIAQHGGSRNAFTAREHTNYFFDIENASLELALDRFSQFFTAPLFNAEFVEREKNAVNSEYLGKIKTENRRYYAGIQQAFNPQSPYAKFSVGSLETLADRDNDPVRNDLLQFYKTHYSANLMTLVVLANEPLPVLKKWVTDKFSAIPNHYAEKKVFTEPLLTEAQMAQQIDIKSLQEKRELSLIFPLPATQSYYLAKPSAYFQSLLGHEGEGSILALLKEKGWADELSASVGFSDNAQESSLHLGINLTHAGLQHTHEIIDIVFQYIRLLQHYDIQEWIFQEQKQMAMLQFRYQEQHDASSTVTMLARNLQYYAPQDVLRGPYIIEQYKPELIKQLLNQLRPDRVLIALNTQNIATDKTEKNYLVDYRITPIKPELIETWSQSPINPALALPTANPFIPDELTLKTTQTDSAHPELIKQNPGLDLWHQLDTSFNVPRSNLYIELQSPIANKTPRNSLLTSLLTGIVNKQLNSYAYPARLAGLNYSIYATERGMGVALSGYDQKQSVLLEQIIDAIKAPEITEKRFHILKARYQQKLTNAQKQQPFQQVLAELKRTLVERRWTNEQKLNALSSLTRQDLTLFAKDFLKQLHVTLLLQGNSTVIEAENIASMLDQQLALQADAPQVPAAGVIHLQEKSLNARRLTIDNHDAALALYFQAADKSPQSQAEAQLLGRIISSAFFADLRTRQQLGYNLGVAALPIKDIPGIIFILQSPVISAPEIEDRYHTFIDTYLQELQAISEQDLESYKAGLITRLLEKDKSLQTRSYRNWLEIDRGNDDFDTKERIAEAVSKIDKNRLIAVYTDWLIENPRQLRSYALGNQFINDDFPDPKLIIDIDAFKREHNKL</sequence>
<dbReference type="InterPro" id="IPR050626">
    <property type="entry name" value="Peptidase_M16"/>
</dbReference>
<dbReference type="InterPro" id="IPR054734">
    <property type="entry name" value="PqqF-like_C_4"/>
</dbReference>
<keyword evidence="20" id="KW-1185">Reference proteome</keyword>
<dbReference type="PROSITE" id="PS00143">
    <property type="entry name" value="INSULINASE"/>
    <property type="match status" value="1"/>
</dbReference>
<dbReference type="GO" id="GO:0046872">
    <property type="term" value="F:metal ion binding"/>
    <property type="evidence" value="ECO:0007669"/>
    <property type="project" value="UniProtKB-KW"/>
</dbReference>
<dbReference type="Proteomes" id="UP000191980">
    <property type="component" value="Unassembled WGS sequence"/>
</dbReference>
<evidence type="ECO:0000256" key="14">
    <source>
        <dbReference type="RuleBase" id="RU004447"/>
    </source>
</evidence>
<feature type="domain" description="Peptidase M16 middle/third" evidence="17">
    <location>
        <begin position="372"/>
        <end position="650"/>
    </location>
</feature>
<evidence type="ECO:0000313" key="19">
    <source>
        <dbReference type="EMBL" id="OQK15098.1"/>
    </source>
</evidence>
<dbReference type="Pfam" id="PF16187">
    <property type="entry name" value="Peptidase_M16_M"/>
    <property type="match status" value="1"/>
</dbReference>
<dbReference type="InterPro" id="IPR032632">
    <property type="entry name" value="Peptidase_M16_M"/>
</dbReference>
<dbReference type="GO" id="GO:0005737">
    <property type="term" value="C:cytoplasm"/>
    <property type="evidence" value="ECO:0007669"/>
    <property type="project" value="UniProtKB-ARBA"/>
</dbReference>
<comment type="similarity">
    <text evidence="3 14">Belongs to the peptidase M16 family.</text>
</comment>
<keyword evidence="8" id="KW-0378">Hydrolase</keyword>
<dbReference type="GO" id="GO:0004222">
    <property type="term" value="F:metalloendopeptidase activity"/>
    <property type="evidence" value="ECO:0007669"/>
    <property type="project" value="UniProtKB-EC"/>
</dbReference>
<dbReference type="InterPro" id="IPR001431">
    <property type="entry name" value="Pept_M16_Zn_BS"/>
</dbReference>
<evidence type="ECO:0000259" key="16">
    <source>
        <dbReference type="Pfam" id="PF05193"/>
    </source>
</evidence>
<feature type="domain" description="Coenzyme PQQ synthesis protein F-like C-terminal lobe" evidence="18">
    <location>
        <begin position="751"/>
        <end position="850"/>
    </location>
</feature>
<evidence type="ECO:0000256" key="4">
    <source>
        <dbReference type="ARBA" id="ARBA00012449"/>
    </source>
</evidence>
<evidence type="ECO:0000259" key="18">
    <source>
        <dbReference type="Pfam" id="PF22456"/>
    </source>
</evidence>
<dbReference type="AlphaFoldDB" id="A0A1V8M0S4"/>
<accession>A0A1V8M0S4</accession>
<keyword evidence="10" id="KW-0482">Metalloprotease</keyword>
<gene>
    <name evidence="19" type="ORF">AU255_19145</name>
</gene>
<protein>
    <recommendedName>
        <fullName evidence="5">Protease 3</fullName>
        <ecNumber evidence="4">3.4.24.55</ecNumber>
    </recommendedName>
    <alternativeName>
        <fullName evidence="13">Pitrilysin</fullName>
    </alternativeName>
    <alternativeName>
        <fullName evidence="12">Protease III</fullName>
    </alternativeName>
    <alternativeName>
        <fullName evidence="11">Protease pi</fullName>
    </alternativeName>
</protein>
<dbReference type="InterPro" id="IPR007863">
    <property type="entry name" value="Peptidase_M16_C"/>
</dbReference>
<comment type="function">
    <text evidence="2">Endopeptidase that degrades small peptides of less than 7 kDa, such as glucagon and insulin.</text>
</comment>
<dbReference type="InterPro" id="IPR011765">
    <property type="entry name" value="Pept_M16_N"/>
</dbReference>
<evidence type="ECO:0000256" key="13">
    <source>
        <dbReference type="ARBA" id="ARBA00033450"/>
    </source>
</evidence>
<comment type="cofactor">
    <cofactor evidence="1">
        <name>Zn(2+)</name>
        <dbReference type="ChEBI" id="CHEBI:29105"/>
    </cofactor>
</comment>
<evidence type="ECO:0000256" key="6">
    <source>
        <dbReference type="ARBA" id="ARBA00022670"/>
    </source>
</evidence>
<dbReference type="EC" id="3.4.24.55" evidence="4"/>
<comment type="caution">
    <text evidence="19">The sequence shown here is derived from an EMBL/GenBank/DDBJ whole genome shotgun (WGS) entry which is preliminary data.</text>
</comment>
<dbReference type="PANTHER" id="PTHR43690">
    <property type="entry name" value="NARDILYSIN"/>
    <property type="match status" value="1"/>
</dbReference>
<dbReference type="RefSeq" id="WP_158083171.1">
    <property type="nucleotide sequence ID" value="NZ_LPUF01000006.1"/>
</dbReference>
<dbReference type="GO" id="GO:0006508">
    <property type="term" value="P:proteolysis"/>
    <property type="evidence" value="ECO:0007669"/>
    <property type="project" value="UniProtKB-KW"/>
</dbReference>
<dbReference type="FunFam" id="3.30.830.10:FF:000005">
    <property type="entry name" value="nardilysin isoform X1"/>
    <property type="match status" value="1"/>
</dbReference>
<keyword evidence="9" id="KW-0862">Zinc</keyword>
<evidence type="ECO:0000256" key="7">
    <source>
        <dbReference type="ARBA" id="ARBA00022723"/>
    </source>
</evidence>
<proteinExistence type="inferred from homology"/>
<feature type="domain" description="Peptidase M16 C-terminal" evidence="16">
    <location>
        <begin position="187"/>
        <end position="366"/>
    </location>
</feature>
<feature type="domain" description="Peptidase M16 N-terminal" evidence="15">
    <location>
        <begin position="26"/>
        <end position="142"/>
    </location>
</feature>
<evidence type="ECO:0000256" key="10">
    <source>
        <dbReference type="ARBA" id="ARBA00023049"/>
    </source>
</evidence>
<evidence type="ECO:0000259" key="17">
    <source>
        <dbReference type="Pfam" id="PF16187"/>
    </source>
</evidence>
<evidence type="ECO:0000256" key="12">
    <source>
        <dbReference type="ARBA" id="ARBA00031184"/>
    </source>
</evidence>
<keyword evidence="6" id="KW-0645">Protease</keyword>
<evidence type="ECO:0000256" key="3">
    <source>
        <dbReference type="ARBA" id="ARBA00007261"/>
    </source>
</evidence>
<evidence type="ECO:0000256" key="2">
    <source>
        <dbReference type="ARBA" id="ARBA00002184"/>
    </source>
</evidence>
<name>A0A1V8M0S4_9GAMM</name>
<reference evidence="19 20" key="1">
    <citation type="submission" date="2015-12" db="EMBL/GenBank/DDBJ databases">
        <authorList>
            <person name="Shamseldin A."/>
            <person name="Moawad H."/>
            <person name="Abd El-Rahim W.M."/>
            <person name="Sadowsky M.J."/>
        </authorList>
    </citation>
    <scope>NUCLEOTIDE SEQUENCE [LARGE SCALE GENOMIC DNA]</scope>
    <source>
        <strain evidence="19 20">WF1</strain>
    </source>
</reference>
<dbReference type="EMBL" id="LPUF01000006">
    <property type="protein sequence ID" value="OQK15098.1"/>
    <property type="molecule type" value="Genomic_DNA"/>
</dbReference>
<dbReference type="Pfam" id="PF05193">
    <property type="entry name" value="Peptidase_M16_C"/>
    <property type="match status" value="1"/>
</dbReference>
<dbReference type="STRING" id="1420851.AU255_19145"/>
<dbReference type="Pfam" id="PF00675">
    <property type="entry name" value="Peptidase_M16"/>
    <property type="match status" value="1"/>
</dbReference>
<dbReference type="Gene3D" id="3.30.830.10">
    <property type="entry name" value="Metalloenzyme, LuxS/M16 peptidase-like"/>
    <property type="match status" value="4"/>
</dbReference>
<evidence type="ECO:0000259" key="15">
    <source>
        <dbReference type="Pfam" id="PF00675"/>
    </source>
</evidence>
<organism evidence="19 20">
    <name type="scientific">Methyloprofundus sedimenti</name>
    <dbReference type="NCBI Taxonomy" id="1420851"/>
    <lineage>
        <taxon>Bacteria</taxon>
        <taxon>Pseudomonadati</taxon>
        <taxon>Pseudomonadota</taxon>
        <taxon>Gammaproteobacteria</taxon>
        <taxon>Methylococcales</taxon>
        <taxon>Methylococcaceae</taxon>
        <taxon>Methyloprofundus</taxon>
    </lineage>
</organism>
<evidence type="ECO:0000256" key="5">
    <source>
        <dbReference type="ARBA" id="ARBA00017565"/>
    </source>
</evidence>
<evidence type="ECO:0000256" key="8">
    <source>
        <dbReference type="ARBA" id="ARBA00022801"/>
    </source>
</evidence>
<evidence type="ECO:0000256" key="1">
    <source>
        <dbReference type="ARBA" id="ARBA00001947"/>
    </source>
</evidence>
<evidence type="ECO:0000256" key="11">
    <source>
        <dbReference type="ARBA" id="ARBA00029597"/>
    </source>
</evidence>
<dbReference type="FunFam" id="3.30.830.10:FF:000012">
    <property type="entry name" value="Protease 3"/>
    <property type="match status" value="1"/>
</dbReference>
<dbReference type="SUPFAM" id="SSF63411">
    <property type="entry name" value="LuxS/MPP-like metallohydrolase"/>
    <property type="match status" value="4"/>
</dbReference>
<evidence type="ECO:0000256" key="9">
    <source>
        <dbReference type="ARBA" id="ARBA00022833"/>
    </source>
</evidence>
<dbReference type="Pfam" id="PF22456">
    <property type="entry name" value="PqqF-like_C_4"/>
    <property type="match status" value="1"/>
</dbReference>
<keyword evidence="7" id="KW-0479">Metal-binding</keyword>
<evidence type="ECO:0000313" key="20">
    <source>
        <dbReference type="Proteomes" id="UP000191980"/>
    </source>
</evidence>
<dbReference type="PANTHER" id="PTHR43690:SF18">
    <property type="entry name" value="INSULIN-DEGRADING ENZYME-RELATED"/>
    <property type="match status" value="1"/>
</dbReference>
<dbReference type="InterPro" id="IPR011249">
    <property type="entry name" value="Metalloenz_LuxS/M16"/>
</dbReference>
<dbReference type="OrthoDB" id="9811314at2"/>